<evidence type="ECO:0000313" key="3">
    <source>
        <dbReference type="Proteomes" id="UP001153269"/>
    </source>
</evidence>
<proteinExistence type="predicted"/>
<accession>A0A9N7Z320</accession>
<feature type="region of interest" description="Disordered" evidence="1">
    <location>
        <begin position="55"/>
        <end position="115"/>
    </location>
</feature>
<reference evidence="2" key="1">
    <citation type="submission" date="2020-03" db="EMBL/GenBank/DDBJ databases">
        <authorList>
            <person name="Weist P."/>
        </authorList>
    </citation>
    <scope>NUCLEOTIDE SEQUENCE</scope>
</reference>
<evidence type="ECO:0000256" key="1">
    <source>
        <dbReference type="SAM" id="MobiDB-lite"/>
    </source>
</evidence>
<keyword evidence="3" id="KW-1185">Reference proteome</keyword>
<dbReference type="Proteomes" id="UP001153269">
    <property type="component" value="Unassembled WGS sequence"/>
</dbReference>
<protein>
    <submittedName>
        <fullName evidence="2">Uncharacterized protein</fullName>
    </submittedName>
</protein>
<evidence type="ECO:0000313" key="2">
    <source>
        <dbReference type="EMBL" id="CAB1448018.1"/>
    </source>
</evidence>
<organism evidence="2 3">
    <name type="scientific">Pleuronectes platessa</name>
    <name type="common">European plaice</name>
    <dbReference type="NCBI Taxonomy" id="8262"/>
    <lineage>
        <taxon>Eukaryota</taxon>
        <taxon>Metazoa</taxon>
        <taxon>Chordata</taxon>
        <taxon>Craniata</taxon>
        <taxon>Vertebrata</taxon>
        <taxon>Euteleostomi</taxon>
        <taxon>Actinopterygii</taxon>
        <taxon>Neopterygii</taxon>
        <taxon>Teleostei</taxon>
        <taxon>Neoteleostei</taxon>
        <taxon>Acanthomorphata</taxon>
        <taxon>Carangaria</taxon>
        <taxon>Pleuronectiformes</taxon>
        <taxon>Pleuronectoidei</taxon>
        <taxon>Pleuronectidae</taxon>
        <taxon>Pleuronectes</taxon>
    </lineage>
</organism>
<feature type="compositionally biased region" description="Basic and acidic residues" evidence="1">
    <location>
        <begin position="69"/>
        <end position="79"/>
    </location>
</feature>
<dbReference type="EMBL" id="CADEAL010003962">
    <property type="protein sequence ID" value="CAB1448018.1"/>
    <property type="molecule type" value="Genomic_DNA"/>
</dbReference>
<comment type="caution">
    <text evidence="2">The sequence shown here is derived from an EMBL/GenBank/DDBJ whole genome shotgun (WGS) entry which is preliminary data.</text>
</comment>
<dbReference type="AlphaFoldDB" id="A0A9N7Z320"/>
<gene>
    <name evidence="2" type="ORF">PLEPLA_LOCUS35682</name>
</gene>
<name>A0A9N7Z320_PLEPL</name>
<sequence>MIDSVDFFETFDLHGVGSSSSEVCESSEPPHFLWVPPCFLFGWWPSRVDLHRAGQCLPFPESPPSSDSAGRHHPSEEKQAQLSEQALLHSPPPSFFRTSKQKTHLSVPGPPASDRRPVLCVDDCISLGFCGPAPRGEQTPLNKLLVEPDA</sequence>